<dbReference type="Gene3D" id="3.90.550.10">
    <property type="entry name" value="Spore Coat Polysaccharide Biosynthesis Protein SpsA, Chain A"/>
    <property type="match status" value="1"/>
</dbReference>
<evidence type="ECO:0000313" key="2">
    <source>
        <dbReference type="EMBL" id="QKS49034.1"/>
    </source>
</evidence>
<dbReference type="PANTHER" id="PTHR43179:SF7">
    <property type="entry name" value="RHAMNOSYLTRANSFERASE WBBL"/>
    <property type="match status" value="1"/>
</dbReference>
<sequence length="889" mass="95062">MNRSLNEAWGPAPSQGHAVPPRTSLDDVFNGYRLFLGRHPRNAREAMAAVDCTLPEFFGQYLMRGEFLGSVADGLTGHQVLPHVTLAPAPDDALARWATDRLPLSADGRERLSASRSWRFWLLTILRDETFHAMLPAAVADWFLRSGLRDRVAAVELAPTRQLVGEVSHSSAGTISGWCANTQDFSERVVLELSLGGRFVGAVRCDRFVPGLGERIGGSGEHGFVYDIPREHAELAARGATLQACDAHSKARFGGDIYVKANLPGALDDLGRMLSAIQSVKDLLANLEQHLPHAIRQVSPPPSAYGELKAQAILSCNRPAIGRDATMDTGTDTGTAVNVILLETALAAAPVRRLLASLESQRQDRWTLTVLAAGGEDGADGSANDGAAASLGDEIGALIHPLEAQGRAVVAAPAALPRLVAGHPALAAGAHLVVGCAGTLREDAIATFLAALEPGTAQQAAVAYSDHDTMVDPRNGTPRQTIPLFKPDFDPIMLLACDYAGPMVMVTPEALLKAFAIADGEPPSSLHDLMLRLSDCIPPDRVRHIPSVLYSLEQAADPRSPDGLPRILAGDPAAVEAWAGRRGLAMTVRTVPLAGDDGQTLVEPCGIDPRPAAFPTVSVIVPTRNAPVLLRNCLDSLLRVRQAYPGPMQILVIDHQNEDPDSVALIAAMRDQRNVDVMPYHGPFNWADMNNLAAARATGEVLVFLNDDTMAADPRWLSRAVATLGLPGVGIVGARLLYGDGSIQHAGIVTSVEQGAIHETGGAAGTGSGYLGRNLILRSAAAVTGACLITRRTLFETVGGFDANWPTNWNDVIYCLAARRAGWRVVYDPSACLYHLESRTRGYFFGQAGSGTHRSDLDRLRAEWGALLDDPFHNRAFNRMAAPFTRMML</sequence>
<dbReference type="OrthoDB" id="115878at2"/>
<dbReference type="Pfam" id="PF13641">
    <property type="entry name" value="Glyco_tranf_2_3"/>
    <property type="match status" value="1"/>
</dbReference>
<dbReference type="RefSeq" id="WP_149200307.1">
    <property type="nucleotide sequence ID" value="NZ_BSOV01000085.1"/>
</dbReference>
<dbReference type="Proteomes" id="UP000509702">
    <property type="component" value="Plasmid unnamed1"/>
</dbReference>
<keyword evidence="3" id="KW-1185">Reference proteome</keyword>
<dbReference type="EMBL" id="CP054615">
    <property type="protein sequence ID" value="QKS49034.1"/>
    <property type="molecule type" value="Genomic_DNA"/>
</dbReference>
<name>A0A6N1AIH7_9PROT</name>
<evidence type="ECO:0000256" key="1">
    <source>
        <dbReference type="SAM" id="MobiDB-lite"/>
    </source>
</evidence>
<geneLocation type="plasmid" evidence="2 3">
    <name>unnamed1</name>
</geneLocation>
<dbReference type="KEGG" id="aoz:HUE56_00535"/>
<gene>
    <name evidence="2" type="ORF">HUE56_00535</name>
</gene>
<organism evidence="2 3">
    <name type="scientific">Azospirillum oryzae</name>
    <dbReference type="NCBI Taxonomy" id="286727"/>
    <lineage>
        <taxon>Bacteria</taxon>
        <taxon>Pseudomonadati</taxon>
        <taxon>Pseudomonadota</taxon>
        <taxon>Alphaproteobacteria</taxon>
        <taxon>Rhodospirillales</taxon>
        <taxon>Azospirillaceae</taxon>
        <taxon>Azospirillum</taxon>
    </lineage>
</organism>
<dbReference type="SUPFAM" id="SSF53448">
    <property type="entry name" value="Nucleotide-diphospho-sugar transferases"/>
    <property type="match status" value="1"/>
</dbReference>
<dbReference type="InterPro" id="IPR029044">
    <property type="entry name" value="Nucleotide-diphossugar_trans"/>
</dbReference>
<feature type="region of interest" description="Disordered" evidence="1">
    <location>
        <begin position="1"/>
        <end position="22"/>
    </location>
</feature>
<accession>A0A6N1AIH7</accession>
<keyword evidence="2" id="KW-0614">Plasmid</keyword>
<dbReference type="GO" id="GO:0016740">
    <property type="term" value="F:transferase activity"/>
    <property type="evidence" value="ECO:0007669"/>
    <property type="project" value="UniProtKB-KW"/>
</dbReference>
<evidence type="ECO:0000313" key="3">
    <source>
        <dbReference type="Proteomes" id="UP000509702"/>
    </source>
</evidence>
<proteinExistence type="predicted"/>
<protein>
    <submittedName>
        <fullName evidence="2">Glycosyltransferase</fullName>
    </submittedName>
</protein>
<keyword evidence="2" id="KW-0808">Transferase</keyword>
<dbReference type="PANTHER" id="PTHR43179">
    <property type="entry name" value="RHAMNOSYLTRANSFERASE WBBL"/>
    <property type="match status" value="1"/>
</dbReference>
<dbReference type="AlphaFoldDB" id="A0A6N1AIH7"/>
<reference evidence="2 3" key="1">
    <citation type="submission" date="2020-06" db="EMBL/GenBank/DDBJ databases">
        <title>Complete genome of Azosprillum oryzae KACC14407.</title>
        <authorList>
            <person name="Kim M."/>
            <person name="Park Y.-J."/>
            <person name="Shin J.-H."/>
        </authorList>
    </citation>
    <scope>NUCLEOTIDE SEQUENCE [LARGE SCALE GENOMIC DNA]</scope>
    <source>
        <strain evidence="2 3">KACC 14407</strain>
        <plasmid evidence="2 3">unnamed1</plasmid>
    </source>
</reference>